<dbReference type="EMBL" id="ML769760">
    <property type="protein sequence ID" value="KAE9388124.1"/>
    <property type="molecule type" value="Genomic_DNA"/>
</dbReference>
<accession>A0A6A4GSK6</accession>
<dbReference type="AlphaFoldDB" id="A0A6A4GSK6"/>
<evidence type="ECO:0000313" key="1">
    <source>
        <dbReference type="EMBL" id="KAE9388124.1"/>
    </source>
</evidence>
<sequence length="68" mass="7285">MGRTKLTRSKSAYAKARLFEVSVLSPPLPIHAPPVRGSSPPFPIRAIVTGRKADNIDVGVSKPAFCLL</sequence>
<reference evidence="1" key="1">
    <citation type="journal article" date="2019" name="Environ. Microbiol.">
        <title>Fungal ecological strategies reflected in gene transcription - a case study of two litter decomposers.</title>
        <authorList>
            <person name="Barbi F."/>
            <person name="Kohler A."/>
            <person name="Barry K."/>
            <person name="Baskaran P."/>
            <person name="Daum C."/>
            <person name="Fauchery L."/>
            <person name="Ihrmark K."/>
            <person name="Kuo A."/>
            <person name="LaButti K."/>
            <person name="Lipzen A."/>
            <person name="Morin E."/>
            <person name="Grigoriev I.V."/>
            <person name="Henrissat B."/>
            <person name="Lindahl B."/>
            <person name="Martin F."/>
        </authorList>
    </citation>
    <scope>NUCLEOTIDE SEQUENCE</scope>
    <source>
        <strain evidence="1">JB14</strain>
    </source>
</reference>
<evidence type="ECO:0000313" key="2">
    <source>
        <dbReference type="Proteomes" id="UP000799118"/>
    </source>
</evidence>
<dbReference type="Proteomes" id="UP000799118">
    <property type="component" value="Unassembled WGS sequence"/>
</dbReference>
<protein>
    <submittedName>
        <fullName evidence="1">Uncharacterized protein</fullName>
    </submittedName>
</protein>
<name>A0A6A4GSK6_9AGAR</name>
<organism evidence="1 2">
    <name type="scientific">Gymnopus androsaceus JB14</name>
    <dbReference type="NCBI Taxonomy" id="1447944"/>
    <lineage>
        <taxon>Eukaryota</taxon>
        <taxon>Fungi</taxon>
        <taxon>Dikarya</taxon>
        <taxon>Basidiomycota</taxon>
        <taxon>Agaricomycotina</taxon>
        <taxon>Agaricomycetes</taxon>
        <taxon>Agaricomycetidae</taxon>
        <taxon>Agaricales</taxon>
        <taxon>Marasmiineae</taxon>
        <taxon>Omphalotaceae</taxon>
        <taxon>Gymnopus</taxon>
    </lineage>
</organism>
<keyword evidence="2" id="KW-1185">Reference proteome</keyword>
<proteinExistence type="predicted"/>
<gene>
    <name evidence="1" type="ORF">BT96DRAFT_1004487</name>
</gene>